<dbReference type="InterPro" id="IPR008480">
    <property type="entry name" value="DUF761_pln"/>
</dbReference>
<accession>A0A9Q0T6G3</accession>
<evidence type="ECO:0000313" key="1">
    <source>
        <dbReference type="EMBL" id="KAJ6702782.1"/>
    </source>
</evidence>
<dbReference type="EMBL" id="JAPFFL010000009">
    <property type="protein sequence ID" value="KAJ6702782.1"/>
    <property type="molecule type" value="Genomic_DNA"/>
</dbReference>
<organism evidence="1 2">
    <name type="scientific">Salix viminalis</name>
    <name type="common">Common osier</name>
    <name type="synonym">Basket willow</name>
    <dbReference type="NCBI Taxonomy" id="40686"/>
    <lineage>
        <taxon>Eukaryota</taxon>
        <taxon>Viridiplantae</taxon>
        <taxon>Streptophyta</taxon>
        <taxon>Embryophyta</taxon>
        <taxon>Tracheophyta</taxon>
        <taxon>Spermatophyta</taxon>
        <taxon>Magnoliopsida</taxon>
        <taxon>eudicotyledons</taxon>
        <taxon>Gunneridae</taxon>
        <taxon>Pentapetalae</taxon>
        <taxon>rosids</taxon>
        <taxon>fabids</taxon>
        <taxon>Malpighiales</taxon>
        <taxon>Salicaceae</taxon>
        <taxon>Saliceae</taxon>
        <taxon>Salix</taxon>
    </lineage>
</organism>
<dbReference type="Proteomes" id="UP001151529">
    <property type="component" value="Chromosome 3"/>
</dbReference>
<protein>
    <submittedName>
        <fullName evidence="1">Uncharacterized protein</fullName>
    </submittedName>
</protein>
<keyword evidence="2" id="KW-1185">Reference proteome</keyword>
<comment type="caution">
    <text evidence="1">The sequence shown here is derived from an EMBL/GenBank/DDBJ whole genome shotgun (WGS) entry which is preliminary data.</text>
</comment>
<dbReference type="OrthoDB" id="1913960at2759"/>
<reference evidence="1" key="2">
    <citation type="journal article" date="2023" name="Int. J. Mol. Sci.">
        <title>De Novo Assembly and Annotation of 11 Diverse Shrub Willow (Salix) Genomes Reveals Novel Gene Organization in Sex-Linked Regions.</title>
        <authorList>
            <person name="Hyden B."/>
            <person name="Feng K."/>
            <person name="Yates T.B."/>
            <person name="Jawdy S."/>
            <person name="Cereghino C."/>
            <person name="Smart L.B."/>
            <person name="Muchero W."/>
        </authorList>
    </citation>
    <scope>NUCLEOTIDE SEQUENCE [LARGE SCALE GENOMIC DNA]</scope>
    <source>
        <tissue evidence="1">Shoot tip</tissue>
    </source>
</reference>
<reference evidence="1" key="1">
    <citation type="submission" date="2022-11" db="EMBL/GenBank/DDBJ databases">
        <authorList>
            <person name="Hyden B.L."/>
            <person name="Feng K."/>
            <person name="Yates T."/>
            <person name="Jawdy S."/>
            <person name="Smart L.B."/>
            <person name="Muchero W."/>
        </authorList>
    </citation>
    <scope>NUCLEOTIDE SEQUENCE</scope>
    <source>
        <tissue evidence="1">Shoot tip</tissue>
    </source>
</reference>
<dbReference type="AlphaFoldDB" id="A0A9Q0T6G3"/>
<sequence length="99" mass="11650">MNIAETIVDETVDRTKGIKLLDEMDEHKEAAKHDFLDINDKKTEKKRETRLQNRLIVDESRDDINEKADAFIKNFRDQLKIQREDSLKRTLPLDDLLGV</sequence>
<proteinExistence type="predicted"/>
<name>A0A9Q0T6G3_SALVM</name>
<evidence type="ECO:0000313" key="2">
    <source>
        <dbReference type="Proteomes" id="UP001151529"/>
    </source>
</evidence>
<dbReference type="Pfam" id="PF05553">
    <property type="entry name" value="DUF761"/>
    <property type="match status" value="1"/>
</dbReference>
<gene>
    <name evidence="1" type="ORF">OIU85_028812</name>
</gene>